<evidence type="ECO:0000259" key="4">
    <source>
        <dbReference type="PROSITE" id="PS50109"/>
    </source>
</evidence>
<dbReference type="Gene3D" id="3.30.565.10">
    <property type="entry name" value="Histidine kinase-like ATPase, C-terminal domain"/>
    <property type="match status" value="1"/>
</dbReference>
<dbReference type="InterPro" id="IPR050482">
    <property type="entry name" value="Sensor_HK_TwoCompSys"/>
</dbReference>
<accession>A0A8J3VS93</accession>
<comment type="caution">
    <text evidence="5">The sequence shown here is derived from an EMBL/GenBank/DDBJ whole genome shotgun (WGS) entry which is preliminary data.</text>
</comment>
<sequence>MLNAAPEIGDQNRARARSIVNEVRWLEQLQRAYDGWLLEPSEAVWCLPPENIRSEPLENIRLDLIAAEVVEAIGLSGTVRIDLRAEAVTAYASRLAVWRVLSNVLGNAVRAAGPSGAVGVHITVGSRWAVADIDDNGPGFGAGPPGLEALGLSIARELAAEWGGGLEVGRSRLGGSRVRLRIPVRAPLRPPLAYGRAA</sequence>
<dbReference type="PROSITE" id="PS50109">
    <property type="entry name" value="HIS_KIN"/>
    <property type="match status" value="1"/>
</dbReference>
<dbReference type="Pfam" id="PF02518">
    <property type="entry name" value="HATPase_c"/>
    <property type="match status" value="1"/>
</dbReference>
<dbReference type="EMBL" id="BONZ01000048">
    <property type="protein sequence ID" value="GIH16839.1"/>
    <property type="molecule type" value="Genomic_DNA"/>
</dbReference>
<keyword evidence="2" id="KW-0418">Kinase</keyword>
<proteinExistence type="predicted"/>
<dbReference type="SUPFAM" id="SSF55874">
    <property type="entry name" value="ATPase domain of HSP90 chaperone/DNA topoisomerase II/histidine kinase"/>
    <property type="match status" value="1"/>
</dbReference>
<keyword evidence="1" id="KW-0808">Transferase</keyword>
<dbReference type="InterPro" id="IPR003594">
    <property type="entry name" value="HATPase_dom"/>
</dbReference>
<protein>
    <recommendedName>
        <fullName evidence="4">Histidine kinase domain-containing protein</fullName>
    </recommendedName>
</protein>
<organism evidence="5 6">
    <name type="scientific">Rugosimonospora africana</name>
    <dbReference type="NCBI Taxonomy" id="556532"/>
    <lineage>
        <taxon>Bacteria</taxon>
        <taxon>Bacillati</taxon>
        <taxon>Actinomycetota</taxon>
        <taxon>Actinomycetes</taxon>
        <taxon>Micromonosporales</taxon>
        <taxon>Micromonosporaceae</taxon>
        <taxon>Rugosimonospora</taxon>
    </lineage>
</organism>
<dbReference type="PANTHER" id="PTHR24421">
    <property type="entry name" value="NITRATE/NITRITE SENSOR PROTEIN NARX-RELATED"/>
    <property type="match status" value="1"/>
</dbReference>
<dbReference type="GO" id="GO:0016301">
    <property type="term" value="F:kinase activity"/>
    <property type="evidence" value="ECO:0007669"/>
    <property type="project" value="UniProtKB-KW"/>
</dbReference>
<evidence type="ECO:0000313" key="6">
    <source>
        <dbReference type="Proteomes" id="UP000642748"/>
    </source>
</evidence>
<dbReference type="AlphaFoldDB" id="A0A8J3VS93"/>
<feature type="domain" description="Histidine kinase" evidence="4">
    <location>
        <begin position="1"/>
        <end position="186"/>
    </location>
</feature>
<dbReference type="Proteomes" id="UP000642748">
    <property type="component" value="Unassembled WGS sequence"/>
</dbReference>
<name>A0A8J3VS93_9ACTN</name>
<evidence type="ECO:0000256" key="2">
    <source>
        <dbReference type="ARBA" id="ARBA00022777"/>
    </source>
</evidence>
<dbReference type="SMART" id="SM00387">
    <property type="entry name" value="HATPase_c"/>
    <property type="match status" value="1"/>
</dbReference>
<dbReference type="GO" id="GO:0000160">
    <property type="term" value="P:phosphorelay signal transduction system"/>
    <property type="evidence" value="ECO:0007669"/>
    <property type="project" value="UniProtKB-KW"/>
</dbReference>
<evidence type="ECO:0000256" key="1">
    <source>
        <dbReference type="ARBA" id="ARBA00022679"/>
    </source>
</evidence>
<dbReference type="InterPro" id="IPR036890">
    <property type="entry name" value="HATPase_C_sf"/>
</dbReference>
<reference evidence="5" key="1">
    <citation type="submission" date="2021-01" db="EMBL/GenBank/DDBJ databases">
        <title>Whole genome shotgun sequence of Rugosimonospora africana NBRC 104875.</title>
        <authorList>
            <person name="Komaki H."/>
            <person name="Tamura T."/>
        </authorList>
    </citation>
    <scope>NUCLEOTIDE SEQUENCE</scope>
    <source>
        <strain evidence="5">NBRC 104875</strain>
    </source>
</reference>
<gene>
    <name evidence="5" type="ORF">Raf01_50110</name>
</gene>
<dbReference type="InterPro" id="IPR005467">
    <property type="entry name" value="His_kinase_dom"/>
</dbReference>
<evidence type="ECO:0000313" key="5">
    <source>
        <dbReference type="EMBL" id="GIH16839.1"/>
    </source>
</evidence>
<keyword evidence="6" id="KW-1185">Reference proteome</keyword>
<evidence type="ECO:0000256" key="3">
    <source>
        <dbReference type="ARBA" id="ARBA00023012"/>
    </source>
</evidence>
<keyword evidence="3" id="KW-0902">Two-component regulatory system</keyword>